<dbReference type="Proteomes" id="UP000825679">
    <property type="component" value="Chromosome"/>
</dbReference>
<dbReference type="EMBL" id="CP081150">
    <property type="protein sequence ID" value="QZA76734.1"/>
    <property type="molecule type" value="Genomic_DNA"/>
</dbReference>
<feature type="chain" id="PRO_5047467615" evidence="2">
    <location>
        <begin position="18"/>
        <end position="240"/>
    </location>
</feature>
<feature type="region of interest" description="Disordered" evidence="1">
    <location>
        <begin position="118"/>
        <end position="140"/>
    </location>
</feature>
<protein>
    <submittedName>
        <fullName evidence="3">Uncharacterized protein</fullName>
    </submittedName>
</protein>
<dbReference type="RefSeq" id="WP_221005137.1">
    <property type="nucleotide sequence ID" value="NZ_CP081150.1"/>
</dbReference>
<sequence>MNQHAAWFILLPMMALANELPPPKAPPMKAAASAAAPTVKPIKPAVASVASDASAKPVSKHAAPQQMAEPIKLVKPSTARSPVPALTVEPSIASEVLKPTGDAVSRYVSPQFSTAKAEAHRPVVRSKAPTASKRSSSTKTSYAIKPGLVRVLPASQIPSNAIVPPSKQIQWSAPSNNAMPNTKANIAWGEIKSEGQKTAPEVTKSIADVVAVPVVGRKIASPKYYSETNPELRWQHYSYP</sequence>
<evidence type="ECO:0000256" key="1">
    <source>
        <dbReference type="SAM" id="MobiDB-lite"/>
    </source>
</evidence>
<evidence type="ECO:0000256" key="2">
    <source>
        <dbReference type="SAM" id="SignalP"/>
    </source>
</evidence>
<proteinExistence type="predicted"/>
<feature type="compositionally biased region" description="Low complexity" evidence="1">
    <location>
        <begin position="126"/>
        <end position="140"/>
    </location>
</feature>
<feature type="signal peptide" evidence="2">
    <location>
        <begin position="1"/>
        <end position="17"/>
    </location>
</feature>
<keyword evidence="4" id="KW-1185">Reference proteome</keyword>
<gene>
    <name evidence="3" type="ORF">K4H28_10395</name>
</gene>
<organism evidence="3 4">
    <name type="scientific">Deefgea tanakiae</name>
    <dbReference type="NCBI Taxonomy" id="2865840"/>
    <lineage>
        <taxon>Bacteria</taxon>
        <taxon>Pseudomonadati</taxon>
        <taxon>Pseudomonadota</taxon>
        <taxon>Betaproteobacteria</taxon>
        <taxon>Neisseriales</taxon>
        <taxon>Chitinibacteraceae</taxon>
        <taxon>Deefgea</taxon>
    </lineage>
</organism>
<evidence type="ECO:0000313" key="3">
    <source>
        <dbReference type="EMBL" id="QZA76734.1"/>
    </source>
</evidence>
<accession>A0ABX8Z2C5</accession>
<evidence type="ECO:0000313" key="4">
    <source>
        <dbReference type="Proteomes" id="UP000825679"/>
    </source>
</evidence>
<name>A0ABX8Z2C5_9NEIS</name>
<keyword evidence="2" id="KW-0732">Signal</keyword>
<reference evidence="3 4" key="1">
    <citation type="submission" date="2021-08" db="EMBL/GenBank/DDBJ databases">
        <title>complete genome sequencing of Deefgea sp. D25.</title>
        <authorList>
            <person name="Bae J.-W."/>
            <person name="Gim D.-H."/>
        </authorList>
    </citation>
    <scope>NUCLEOTIDE SEQUENCE [LARGE SCALE GENOMIC DNA]</scope>
    <source>
        <strain evidence="3 4">D25</strain>
    </source>
</reference>